<dbReference type="Gene3D" id="3.40.50.1700">
    <property type="entry name" value="Glycoside hydrolase family 3 C-terminal domain"/>
    <property type="match status" value="1"/>
</dbReference>
<evidence type="ECO:0000256" key="1">
    <source>
        <dbReference type="ARBA" id="ARBA00000448"/>
    </source>
</evidence>
<dbReference type="RefSeq" id="WP_231821410.1">
    <property type="nucleotide sequence ID" value="NZ_CP082781.1"/>
</dbReference>
<dbReference type="PRINTS" id="PR00133">
    <property type="entry name" value="GLHYDRLASE3"/>
</dbReference>
<dbReference type="InterPro" id="IPR036962">
    <property type="entry name" value="Glyco_hydro_3_N_sf"/>
</dbReference>
<comment type="catalytic activity">
    <reaction evidence="1">
        <text>Hydrolysis of terminal, non-reducing beta-D-glucosyl residues with release of beta-D-glucose.</text>
        <dbReference type="EC" id="3.2.1.21"/>
    </reaction>
</comment>
<dbReference type="EMBL" id="CP082781">
    <property type="protein sequence ID" value="UGS28284.1"/>
    <property type="molecule type" value="Genomic_DNA"/>
</dbReference>
<dbReference type="SUPFAM" id="SSF51445">
    <property type="entry name" value="(Trans)glycosidases"/>
    <property type="match status" value="1"/>
</dbReference>
<dbReference type="Gene3D" id="3.20.20.300">
    <property type="entry name" value="Glycoside hydrolase, family 3, N-terminal domain"/>
    <property type="match status" value="1"/>
</dbReference>
<keyword evidence="6" id="KW-0326">Glycosidase</keyword>
<evidence type="ECO:0000313" key="8">
    <source>
        <dbReference type="EMBL" id="UGS28284.1"/>
    </source>
</evidence>
<sequence>MEPSPTLAPRTVDALLAAMTLEEKVGSLLVARVVTGADGSLWEGADEESPFGFVPTTELIRERHVTHLTLMNPAPVEELAAWSARIRRTAAAARLGVPVSLAADPLHGRTRNAQVAQSGGGFTTLPEPIGLAATRDPDLVRRTAKMIGTELRAAGLHIALHPMADLATEPRWARVAGTFGEDPALAAEMVAAYVAGLQEAGIAATAKHFPGGGPQARGEDAHFERGAHTVYPGGRFEDHLAPFTAALRSGVVRVMPGYAAPLGLDYDEVGFAFERRIVTGLLRERLGFDGVVVTDFNIVHGMRLPRLGLSFPVRAWGMLHADPVERVARLLDAGVDQFGGEDDPAPLLTAVERGLVTVGRLDESVRRVLREKDRLGLLRPAPGVEDVEPEPVRERIATPAHRELARTVQRASLVALQGAPVLLSHDVRVYAEGVDPGILARFASPVDAPEDADLAILRLAAPYEPREGMLEQGFHDGSLEFSSEEVSRIAAIAATIPTVIDVFLERPAVLTPLAALPVSLIGSFGVDDDVLLEAVSGAAPVTGRLPFDLPRSMAAVEASREDVPFDTADPLFRFGDGLVWS</sequence>
<dbReference type="InterPro" id="IPR017853">
    <property type="entry name" value="GH"/>
</dbReference>
<evidence type="ECO:0000259" key="7">
    <source>
        <dbReference type="Pfam" id="PF00933"/>
    </source>
</evidence>
<gene>
    <name evidence="8" type="ORF">K8F61_09045</name>
</gene>
<keyword evidence="9" id="KW-1185">Reference proteome</keyword>
<protein>
    <recommendedName>
        <fullName evidence="3">beta-glucosidase</fullName>
        <ecNumber evidence="3">3.2.1.21</ecNumber>
    </recommendedName>
</protein>
<dbReference type="SUPFAM" id="SSF52279">
    <property type="entry name" value="Beta-D-glucan exohydrolase, C-terminal domain"/>
    <property type="match status" value="1"/>
</dbReference>
<evidence type="ECO:0000313" key="9">
    <source>
        <dbReference type="Proteomes" id="UP001199642"/>
    </source>
</evidence>
<evidence type="ECO:0000256" key="4">
    <source>
        <dbReference type="ARBA" id="ARBA00022729"/>
    </source>
</evidence>
<feature type="domain" description="Glycoside hydrolase family 3 N-terminal" evidence="7">
    <location>
        <begin position="20"/>
        <end position="370"/>
    </location>
</feature>
<dbReference type="Proteomes" id="UP001199642">
    <property type="component" value="Chromosome"/>
</dbReference>
<organism evidence="8 9">
    <name type="scientific">Microbacterium resistens</name>
    <dbReference type="NCBI Taxonomy" id="156977"/>
    <lineage>
        <taxon>Bacteria</taxon>
        <taxon>Bacillati</taxon>
        <taxon>Actinomycetota</taxon>
        <taxon>Actinomycetes</taxon>
        <taxon>Micrococcales</taxon>
        <taxon>Microbacteriaceae</taxon>
        <taxon>Microbacterium</taxon>
    </lineage>
</organism>
<proteinExistence type="inferred from homology"/>
<dbReference type="InterPro" id="IPR001764">
    <property type="entry name" value="Glyco_hydro_3_N"/>
</dbReference>
<keyword evidence="5 8" id="KW-0378">Hydrolase</keyword>
<name>A0ABY3RW66_9MICO</name>
<dbReference type="PANTHER" id="PTHR30620">
    <property type="entry name" value="PERIPLASMIC BETA-GLUCOSIDASE-RELATED"/>
    <property type="match status" value="1"/>
</dbReference>
<dbReference type="GO" id="GO:0016787">
    <property type="term" value="F:hydrolase activity"/>
    <property type="evidence" value="ECO:0007669"/>
    <property type="project" value="UniProtKB-KW"/>
</dbReference>
<evidence type="ECO:0000256" key="6">
    <source>
        <dbReference type="ARBA" id="ARBA00023295"/>
    </source>
</evidence>
<comment type="similarity">
    <text evidence="2">Belongs to the glycosyl hydrolase 3 family.</text>
</comment>
<evidence type="ECO:0000256" key="5">
    <source>
        <dbReference type="ARBA" id="ARBA00022801"/>
    </source>
</evidence>
<dbReference type="InterPro" id="IPR036881">
    <property type="entry name" value="Glyco_hydro_3_C_sf"/>
</dbReference>
<dbReference type="InterPro" id="IPR051915">
    <property type="entry name" value="Cellulose_Degrad_GH3"/>
</dbReference>
<evidence type="ECO:0000256" key="2">
    <source>
        <dbReference type="ARBA" id="ARBA00005336"/>
    </source>
</evidence>
<reference evidence="8 9" key="1">
    <citation type="submission" date="2023-01" db="EMBL/GenBank/DDBJ databases">
        <title>Characterization of estradiol degrading bacteria Microbacterium sp. MZT7 and reveal degrading genes through genome analysis.</title>
        <authorList>
            <person name="Hao P."/>
            <person name="Gao Y."/>
        </authorList>
    </citation>
    <scope>NUCLEOTIDE SEQUENCE [LARGE SCALE GENOMIC DNA]</scope>
    <source>
        <strain evidence="8 9">MZT7</strain>
    </source>
</reference>
<keyword evidence="4" id="KW-0732">Signal</keyword>
<dbReference type="Pfam" id="PF00933">
    <property type="entry name" value="Glyco_hydro_3"/>
    <property type="match status" value="1"/>
</dbReference>
<dbReference type="PANTHER" id="PTHR30620:SF16">
    <property type="entry name" value="LYSOSOMAL BETA GLUCOSIDASE"/>
    <property type="match status" value="1"/>
</dbReference>
<evidence type="ECO:0000256" key="3">
    <source>
        <dbReference type="ARBA" id="ARBA00012744"/>
    </source>
</evidence>
<accession>A0ABY3RW66</accession>
<dbReference type="EC" id="3.2.1.21" evidence="3"/>